<comment type="caution">
    <text evidence="8">Lacks conserved residue(s) required for the propagation of feature annotation.</text>
</comment>
<keyword evidence="7 8" id="KW-0472">Membrane</keyword>
<dbReference type="Pfam" id="PF04535">
    <property type="entry name" value="CASP_dom"/>
    <property type="match status" value="1"/>
</dbReference>
<evidence type="ECO:0000313" key="12">
    <source>
        <dbReference type="Proteomes" id="UP001552299"/>
    </source>
</evidence>
<comment type="subunit">
    <text evidence="3 8">Homodimer and heterodimers.</text>
</comment>
<keyword evidence="6 8" id="KW-1133">Transmembrane helix</keyword>
<organism evidence="11 12">
    <name type="scientific">Dendrobium thyrsiflorum</name>
    <name type="common">Pinecone-like raceme dendrobium</name>
    <name type="synonym">Orchid</name>
    <dbReference type="NCBI Taxonomy" id="117978"/>
    <lineage>
        <taxon>Eukaryota</taxon>
        <taxon>Viridiplantae</taxon>
        <taxon>Streptophyta</taxon>
        <taxon>Embryophyta</taxon>
        <taxon>Tracheophyta</taxon>
        <taxon>Spermatophyta</taxon>
        <taxon>Magnoliopsida</taxon>
        <taxon>Liliopsida</taxon>
        <taxon>Asparagales</taxon>
        <taxon>Orchidaceae</taxon>
        <taxon>Epidendroideae</taxon>
        <taxon>Malaxideae</taxon>
        <taxon>Dendrobiinae</taxon>
        <taxon>Dendrobium</taxon>
    </lineage>
</organism>
<evidence type="ECO:0000259" key="10">
    <source>
        <dbReference type="Pfam" id="PF04535"/>
    </source>
</evidence>
<evidence type="ECO:0000256" key="4">
    <source>
        <dbReference type="ARBA" id="ARBA00022475"/>
    </source>
</evidence>
<comment type="subcellular location">
    <subcellularLocation>
        <location evidence="1 8">Cell membrane</location>
        <topology evidence="1 8">Multi-pass membrane protein</topology>
    </subcellularLocation>
</comment>
<comment type="caution">
    <text evidence="11">The sequence shown here is derived from an EMBL/GenBank/DDBJ whole genome shotgun (WGS) entry which is preliminary data.</text>
</comment>
<feature type="region of interest" description="Disordered" evidence="9">
    <location>
        <begin position="1"/>
        <end position="178"/>
    </location>
</feature>
<keyword evidence="4 8" id="KW-1003">Cell membrane</keyword>
<feature type="compositionally biased region" description="Low complexity" evidence="9">
    <location>
        <begin position="128"/>
        <end position="141"/>
    </location>
</feature>
<feature type="transmembrane region" description="Helical" evidence="8">
    <location>
        <begin position="225"/>
        <end position="245"/>
    </location>
</feature>
<evidence type="ECO:0000256" key="3">
    <source>
        <dbReference type="ARBA" id="ARBA00011489"/>
    </source>
</evidence>
<evidence type="ECO:0000256" key="2">
    <source>
        <dbReference type="ARBA" id="ARBA00007651"/>
    </source>
</evidence>
<evidence type="ECO:0000256" key="9">
    <source>
        <dbReference type="SAM" id="MobiDB-lite"/>
    </source>
</evidence>
<feature type="domain" description="Casparian strip membrane protein" evidence="10">
    <location>
        <begin position="219"/>
        <end position="353"/>
    </location>
</feature>
<evidence type="ECO:0000256" key="5">
    <source>
        <dbReference type="ARBA" id="ARBA00022692"/>
    </source>
</evidence>
<feature type="transmembrane region" description="Helical" evidence="8">
    <location>
        <begin position="340"/>
        <end position="360"/>
    </location>
</feature>
<sequence length="370" mass="40316">MSKSPGQLPLRQENDGSPPLQSAAVAAAAAAAGIASRGPLQKTSSRGKEVHLTKSFGFPPRSLLRDPDEQIPPPPIGKLSEAPAVNSPDRLPKENSLDSPLRSPVRRLENQAPFPISQTNRETSFVASPLKSSPSSQQPLSTHNENASRSPGGDETVVSTHHQSKLEDAGSPMLHTGRSPEKLDMVNRMAAPPATMSAKVGRGGMNGMRVESGFLRWPAMKKAELGLRILEVVLSMISFSVMAADKTTGWAGDSFDRYQEFRYCISMNVIAFVYSVFQVFAQFYHKMKKSSIIDPPLSYYLDFSMDQVLAYLLMSASSSAAARNDDWISMFGSDKFTDRINGSIAMSFLAFLAFAMSSIISADKLFSWKP</sequence>
<dbReference type="GO" id="GO:0005886">
    <property type="term" value="C:plasma membrane"/>
    <property type="evidence" value="ECO:0007669"/>
    <property type="project" value="UniProtKB-SubCell"/>
</dbReference>
<evidence type="ECO:0000256" key="8">
    <source>
        <dbReference type="RuleBase" id="RU361233"/>
    </source>
</evidence>
<accession>A0ABD0U453</accession>
<comment type="similarity">
    <text evidence="2 8">Belongs to the Casparian strip membrane proteins (CASP) family.</text>
</comment>
<feature type="transmembrane region" description="Helical" evidence="8">
    <location>
        <begin position="265"/>
        <end position="285"/>
    </location>
</feature>
<evidence type="ECO:0000313" key="11">
    <source>
        <dbReference type="EMBL" id="KAL0906789.1"/>
    </source>
</evidence>
<feature type="compositionally biased region" description="Polar residues" evidence="9">
    <location>
        <begin position="116"/>
        <end position="126"/>
    </location>
</feature>
<name>A0ABD0U453_DENTH</name>
<keyword evidence="12" id="KW-1185">Reference proteome</keyword>
<keyword evidence="5 8" id="KW-0812">Transmembrane</keyword>
<dbReference type="AlphaFoldDB" id="A0ABD0U453"/>
<dbReference type="PANTHER" id="PTHR33573:SF50">
    <property type="entry name" value="CASP-LIKE PROTEIN 4A3"/>
    <property type="match status" value="1"/>
</dbReference>
<dbReference type="InterPro" id="IPR006702">
    <property type="entry name" value="CASP_dom"/>
</dbReference>
<dbReference type="Proteomes" id="UP001552299">
    <property type="component" value="Unassembled WGS sequence"/>
</dbReference>
<dbReference type="PANTHER" id="PTHR33573">
    <property type="entry name" value="CASP-LIKE PROTEIN 4A4"/>
    <property type="match status" value="1"/>
</dbReference>
<evidence type="ECO:0000256" key="7">
    <source>
        <dbReference type="ARBA" id="ARBA00023136"/>
    </source>
</evidence>
<dbReference type="EMBL" id="JANQDX010000018">
    <property type="protein sequence ID" value="KAL0906789.1"/>
    <property type="molecule type" value="Genomic_DNA"/>
</dbReference>
<protein>
    <recommendedName>
        <fullName evidence="8">CASP-like protein</fullName>
    </recommendedName>
</protein>
<evidence type="ECO:0000256" key="1">
    <source>
        <dbReference type="ARBA" id="ARBA00004651"/>
    </source>
</evidence>
<proteinExistence type="inferred from homology"/>
<evidence type="ECO:0000256" key="6">
    <source>
        <dbReference type="ARBA" id="ARBA00022989"/>
    </source>
</evidence>
<gene>
    <name evidence="11" type="ORF">M5K25_025310</name>
</gene>
<feature type="compositionally biased region" description="Low complexity" evidence="9">
    <location>
        <begin position="23"/>
        <end position="32"/>
    </location>
</feature>
<reference evidence="11 12" key="1">
    <citation type="journal article" date="2024" name="Plant Biotechnol. J.">
        <title>Dendrobium thyrsiflorum genome and its molecular insights into genes involved in important horticultural traits.</title>
        <authorList>
            <person name="Chen B."/>
            <person name="Wang J.Y."/>
            <person name="Zheng P.J."/>
            <person name="Li K.L."/>
            <person name="Liang Y.M."/>
            <person name="Chen X.F."/>
            <person name="Zhang C."/>
            <person name="Zhao X."/>
            <person name="He X."/>
            <person name="Zhang G.Q."/>
            <person name="Liu Z.J."/>
            <person name="Xu Q."/>
        </authorList>
    </citation>
    <scope>NUCLEOTIDE SEQUENCE [LARGE SCALE GENOMIC DNA]</scope>
    <source>
        <strain evidence="11">GZMU011</strain>
    </source>
</reference>